<accession>A0ABD3IHY9</accession>
<name>A0ABD3IHY9_9MARC</name>
<dbReference type="EMBL" id="JBJQOH010000001">
    <property type="protein sequence ID" value="KAL3702040.1"/>
    <property type="molecule type" value="Genomic_DNA"/>
</dbReference>
<sequence>MCERQVAAIGKTLGTAEEGVAPISHFPNKELKAQAEKLKEVARKQHEHIVMLTTRITRLQAAFCKQETQAILLETAYRMGLKTKEVKNLIFTKYLETLRSKVEDVTRIMELEGLLKSKGIEIPKKNDDMFTGSFTEILHVQLEKLSSILSVNDGDGSTSDISLIDQEHKELLAHVPLSSDVDLMLGKETSGV</sequence>
<protein>
    <submittedName>
        <fullName evidence="1">Uncharacterized protein</fullName>
    </submittedName>
</protein>
<proteinExistence type="predicted"/>
<gene>
    <name evidence="1" type="ORF">R1sor_020062</name>
</gene>
<dbReference type="AlphaFoldDB" id="A0ABD3IHY9"/>
<dbReference type="Proteomes" id="UP001633002">
    <property type="component" value="Unassembled WGS sequence"/>
</dbReference>
<evidence type="ECO:0000313" key="1">
    <source>
        <dbReference type="EMBL" id="KAL3702040.1"/>
    </source>
</evidence>
<comment type="caution">
    <text evidence="1">The sequence shown here is derived from an EMBL/GenBank/DDBJ whole genome shotgun (WGS) entry which is preliminary data.</text>
</comment>
<organism evidence="1 2">
    <name type="scientific">Riccia sorocarpa</name>
    <dbReference type="NCBI Taxonomy" id="122646"/>
    <lineage>
        <taxon>Eukaryota</taxon>
        <taxon>Viridiplantae</taxon>
        <taxon>Streptophyta</taxon>
        <taxon>Embryophyta</taxon>
        <taxon>Marchantiophyta</taxon>
        <taxon>Marchantiopsida</taxon>
        <taxon>Marchantiidae</taxon>
        <taxon>Marchantiales</taxon>
        <taxon>Ricciaceae</taxon>
        <taxon>Riccia</taxon>
    </lineage>
</organism>
<reference evidence="1 2" key="1">
    <citation type="submission" date="2024-09" db="EMBL/GenBank/DDBJ databases">
        <title>Chromosome-scale assembly of Riccia sorocarpa.</title>
        <authorList>
            <person name="Paukszto L."/>
        </authorList>
    </citation>
    <scope>NUCLEOTIDE SEQUENCE [LARGE SCALE GENOMIC DNA]</scope>
    <source>
        <strain evidence="1">LP-2024</strain>
        <tissue evidence="1">Aerial parts of the thallus</tissue>
    </source>
</reference>
<evidence type="ECO:0000313" key="2">
    <source>
        <dbReference type="Proteomes" id="UP001633002"/>
    </source>
</evidence>
<keyword evidence="2" id="KW-1185">Reference proteome</keyword>